<reference evidence="2" key="1">
    <citation type="journal article" date="2019" name="Int. J. Syst. Evol. Microbiol.">
        <title>The Global Catalogue of Microorganisms (GCM) 10K type strain sequencing project: providing services to taxonomists for standard genome sequencing and annotation.</title>
        <authorList>
            <consortium name="The Broad Institute Genomics Platform"/>
            <consortium name="The Broad Institute Genome Sequencing Center for Infectious Disease"/>
            <person name="Wu L."/>
            <person name="Ma J."/>
        </authorList>
    </citation>
    <scope>NUCLEOTIDE SEQUENCE [LARGE SCALE GENOMIC DNA]</scope>
    <source>
        <strain evidence="2">CCUG 57508</strain>
    </source>
</reference>
<gene>
    <name evidence="1" type="ORF">ACFQ2V_18320</name>
</gene>
<organism evidence="1 2">
    <name type="scientific">Terrabacter terrigena</name>
    <dbReference type="NCBI Taxonomy" id="574718"/>
    <lineage>
        <taxon>Bacteria</taxon>
        <taxon>Bacillati</taxon>
        <taxon>Actinomycetota</taxon>
        <taxon>Actinomycetes</taxon>
        <taxon>Micrococcales</taxon>
        <taxon>Intrasporangiaceae</taxon>
        <taxon>Terrabacter</taxon>
    </lineage>
</organism>
<dbReference type="InterPro" id="IPR008930">
    <property type="entry name" value="Terpenoid_cyclase/PrenylTrfase"/>
</dbReference>
<protein>
    <recommendedName>
        <fullName evidence="3">Prenyltransferase</fullName>
    </recommendedName>
</protein>
<dbReference type="RefSeq" id="WP_386054333.1">
    <property type="nucleotide sequence ID" value="NZ_JBHTKH010000017.1"/>
</dbReference>
<sequence>MDTQTADAVEWLLASDEPAVRQLTRRHLLGDATDDDRADVPAGPAVSALLSGQEKDGGFGEGPYRKWTGAHWRLVALAELEAPADDARVAAMAEHVLEWISADLLARHRVVDGLPRVHASIHGNALGACTRLGLADDPRTHRLAEALVSWQWPDGGWNCSIKARGHRSSFHESHRAAWGLNEYARATGHEAAASAADRTAELFLEHRVFRRSGDGDPIHPRWMKLVHPSYWHYDVLSGLTVLAALGRVTDTRAEDALDHLEEQRGPDGRWQPQARWWRPATSRASADVVDRGRPGRPSPWLTLTALRVLKTAGR</sequence>
<dbReference type="Gene3D" id="1.50.10.20">
    <property type="match status" value="1"/>
</dbReference>
<dbReference type="SUPFAM" id="SSF48239">
    <property type="entry name" value="Terpenoid cyclases/Protein prenyltransferases"/>
    <property type="match status" value="1"/>
</dbReference>
<comment type="caution">
    <text evidence="1">The sequence shown here is derived from an EMBL/GenBank/DDBJ whole genome shotgun (WGS) entry which is preliminary data.</text>
</comment>
<evidence type="ECO:0000313" key="1">
    <source>
        <dbReference type="EMBL" id="MFD1056272.1"/>
    </source>
</evidence>
<dbReference type="Proteomes" id="UP001597046">
    <property type="component" value="Unassembled WGS sequence"/>
</dbReference>
<dbReference type="EMBL" id="JBHTKH010000017">
    <property type="protein sequence ID" value="MFD1056272.1"/>
    <property type="molecule type" value="Genomic_DNA"/>
</dbReference>
<name>A0ABW3N2A2_9MICO</name>
<evidence type="ECO:0000313" key="2">
    <source>
        <dbReference type="Proteomes" id="UP001597046"/>
    </source>
</evidence>
<keyword evidence="2" id="KW-1185">Reference proteome</keyword>
<accession>A0ABW3N2A2</accession>
<evidence type="ECO:0008006" key="3">
    <source>
        <dbReference type="Google" id="ProtNLM"/>
    </source>
</evidence>
<proteinExistence type="predicted"/>